<accession>A0A0C3BPZ2</accession>
<evidence type="ECO:0000313" key="3">
    <source>
        <dbReference type="Proteomes" id="UP000054097"/>
    </source>
</evidence>
<reference evidence="3" key="2">
    <citation type="submission" date="2015-01" db="EMBL/GenBank/DDBJ databases">
        <title>Evolutionary Origins and Diversification of the Mycorrhizal Mutualists.</title>
        <authorList>
            <consortium name="DOE Joint Genome Institute"/>
            <consortium name="Mycorrhizal Genomics Consortium"/>
            <person name="Kohler A."/>
            <person name="Kuo A."/>
            <person name="Nagy L.G."/>
            <person name="Floudas D."/>
            <person name="Copeland A."/>
            <person name="Barry K.W."/>
            <person name="Cichocki N."/>
            <person name="Veneault-Fourrey C."/>
            <person name="LaButti K."/>
            <person name="Lindquist E.A."/>
            <person name="Lipzen A."/>
            <person name="Lundell T."/>
            <person name="Morin E."/>
            <person name="Murat C."/>
            <person name="Riley R."/>
            <person name="Ohm R."/>
            <person name="Sun H."/>
            <person name="Tunlid A."/>
            <person name="Henrissat B."/>
            <person name="Grigoriev I.V."/>
            <person name="Hibbett D.S."/>
            <person name="Martin F."/>
        </authorList>
    </citation>
    <scope>NUCLEOTIDE SEQUENCE [LARGE SCALE GENOMIC DNA]</scope>
    <source>
        <strain evidence="3">MAFF 305830</strain>
    </source>
</reference>
<gene>
    <name evidence="2" type="ORF">M408DRAFT_91043</name>
</gene>
<proteinExistence type="predicted"/>
<protein>
    <submittedName>
        <fullName evidence="2">Uncharacterized protein</fullName>
    </submittedName>
</protein>
<dbReference type="AlphaFoldDB" id="A0A0C3BPZ2"/>
<keyword evidence="3" id="KW-1185">Reference proteome</keyword>
<name>A0A0C3BPZ2_SERVB</name>
<evidence type="ECO:0000313" key="2">
    <source>
        <dbReference type="EMBL" id="KIM34134.1"/>
    </source>
</evidence>
<organism evidence="2 3">
    <name type="scientific">Serendipita vermifera MAFF 305830</name>
    <dbReference type="NCBI Taxonomy" id="933852"/>
    <lineage>
        <taxon>Eukaryota</taxon>
        <taxon>Fungi</taxon>
        <taxon>Dikarya</taxon>
        <taxon>Basidiomycota</taxon>
        <taxon>Agaricomycotina</taxon>
        <taxon>Agaricomycetes</taxon>
        <taxon>Sebacinales</taxon>
        <taxon>Serendipitaceae</taxon>
        <taxon>Serendipita</taxon>
    </lineage>
</organism>
<evidence type="ECO:0000256" key="1">
    <source>
        <dbReference type="SAM" id="MobiDB-lite"/>
    </source>
</evidence>
<sequence length="52" mass="6115">MQDFVSVRARGERERGGGFRINSTHEIPPDLYDFPGIKRRLRVPPIHMPQRQ</sequence>
<dbReference type="EMBL" id="KN824277">
    <property type="protein sequence ID" value="KIM34134.1"/>
    <property type="molecule type" value="Genomic_DNA"/>
</dbReference>
<dbReference type="Proteomes" id="UP000054097">
    <property type="component" value="Unassembled WGS sequence"/>
</dbReference>
<reference evidence="2 3" key="1">
    <citation type="submission" date="2014-04" db="EMBL/GenBank/DDBJ databases">
        <authorList>
            <consortium name="DOE Joint Genome Institute"/>
            <person name="Kuo A."/>
            <person name="Zuccaro A."/>
            <person name="Kohler A."/>
            <person name="Nagy L.G."/>
            <person name="Floudas D."/>
            <person name="Copeland A."/>
            <person name="Barry K.W."/>
            <person name="Cichocki N."/>
            <person name="Veneault-Fourrey C."/>
            <person name="LaButti K."/>
            <person name="Lindquist E.A."/>
            <person name="Lipzen A."/>
            <person name="Lundell T."/>
            <person name="Morin E."/>
            <person name="Murat C."/>
            <person name="Sun H."/>
            <person name="Tunlid A."/>
            <person name="Henrissat B."/>
            <person name="Grigoriev I.V."/>
            <person name="Hibbett D.S."/>
            <person name="Martin F."/>
            <person name="Nordberg H.P."/>
            <person name="Cantor M.N."/>
            <person name="Hua S.X."/>
        </authorList>
    </citation>
    <scope>NUCLEOTIDE SEQUENCE [LARGE SCALE GENOMIC DNA]</scope>
    <source>
        <strain evidence="2 3">MAFF 305830</strain>
    </source>
</reference>
<dbReference type="HOGENOM" id="CLU_3088761_0_0_1"/>
<feature type="region of interest" description="Disordered" evidence="1">
    <location>
        <begin position="1"/>
        <end position="25"/>
    </location>
</feature>